<dbReference type="Gene3D" id="1.10.287.830">
    <property type="entry name" value="putative peptidase helix hairpin domain like"/>
    <property type="match status" value="1"/>
</dbReference>
<dbReference type="PANTHER" id="PTHR11804:SF84">
    <property type="entry name" value="SACCHAROLYSIN"/>
    <property type="match status" value="1"/>
</dbReference>
<dbReference type="PANTHER" id="PTHR11804">
    <property type="entry name" value="PROTEASE M3 THIMET OLIGOPEPTIDASE-RELATED"/>
    <property type="match status" value="1"/>
</dbReference>
<evidence type="ECO:0000256" key="3">
    <source>
        <dbReference type="ARBA" id="ARBA00022801"/>
    </source>
</evidence>
<dbReference type="InterPro" id="IPR045090">
    <property type="entry name" value="Pept_M3A_M3B"/>
</dbReference>
<comment type="cofactor">
    <cofactor evidence="6">
        <name>Zn(2+)</name>
        <dbReference type="ChEBI" id="CHEBI:29105"/>
    </cofactor>
    <text evidence="6">Binds 1 zinc ion.</text>
</comment>
<feature type="domain" description="Oligopeptidase F N-terminal" evidence="8">
    <location>
        <begin position="114"/>
        <end position="182"/>
    </location>
</feature>
<dbReference type="GO" id="GO:0046872">
    <property type="term" value="F:metal ion binding"/>
    <property type="evidence" value="ECO:0007669"/>
    <property type="project" value="UniProtKB-UniRule"/>
</dbReference>
<keyword evidence="4 6" id="KW-0862">Zinc</keyword>
<dbReference type="GO" id="GO:0004222">
    <property type="term" value="F:metalloendopeptidase activity"/>
    <property type="evidence" value="ECO:0007669"/>
    <property type="project" value="UniProtKB-UniRule"/>
</dbReference>
<sequence length="603" mass="69502">MKKQLTRNEVPSNEKWDLTHIYPDMHSWETDYGKLTEMISELKKFNDNINSSKELLTFLKLDEEASFIYNRLAIYSGLKLDEDTRISDSQSLGNKVRSIGVSLHSATSFFTPFLLSWDKEKLEQYLKEEEQLHYFKKDLYEIYKYKEHTLSKEKEELLSELGEVFSVPQTTFGMINNADMKFGTVKDEEGNEVELTRGLVSTLLESPNREIRKEVFHAYHGAYVKQKNAIASTLGASIKNNVLLSKLKNYPSALESSLFDDEVPLSVYENLIQSTRNNLSSLHRYMKIRKEVLKLDELRSYDLGVPLAEDKNFKLSYDEAYELMLKGLAPLGEEYISILKAAKQEGWIDVRETEGKRSGAYSWGPYSDHSGNLVHPYVLLNYQDDLDNVFTLAHEMGHALHKVYSNKHQPRNQAQYTIFVAEVASTVNEVLLMKYLMSNTDDINVKKYLLNHFIDQFRGTLFTQVMFAEFEKITHEMVQQGEALTADSLSNVFEKLYTDYNSDLIVLDEEVKYGWSRIPHFYNAFYVYQYATGFSAANAIVKSILEEGEPAVKRYLEFLKTGGSDYPIELLKITGVDLSTPQPVDDALSLFKELVDEFEELML</sequence>
<name>A0A9X6ZUQ4_BACTU</name>
<organism evidence="9 10">
    <name type="scientific">Bacillus thuringiensis</name>
    <dbReference type="NCBI Taxonomy" id="1428"/>
    <lineage>
        <taxon>Bacteria</taxon>
        <taxon>Bacillati</taxon>
        <taxon>Bacillota</taxon>
        <taxon>Bacilli</taxon>
        <taxon>Bacillales</taxon>
        <taxon>Bacillaceae</taxon>
        <taxon>Bacillus</taxon>
        <taxon>Bacillus cereus group</taxon>
    </lineage>
</organism>
<evidence type="ECO:0000259" key="7">
    <source>
        <dbReference type="Pfam" id="PF01432"/>
    </source>
</evidence>
<dbReference type="InterPro" id="IPR042088">
    <property type="entry name" value="OligoPept_F_C"/>
</dbReference>
<dbReference type="InterPro" id="IPR004438">
    <property type="entry name" value="Peptidase_M3B"/>
</dbReference>
<reference evidence="9 10" key="1">
    <citation type="submission" date="2017-09" db="EMBL/GenBank/DDBJ databases">
        <title>Large-scale bioinformatics analysis of Bacillus genomes uncovers conserved roles of natural products in bacterial physiology.</title>
        <authorList>
            <consortium name="Agbiome Team Llc"/>
            <person name="Bleich R.M."/>
            <person name="Grubbs K.J."/>
            <person name="Santa Maria K.C."/>
            <person name="Allen S.E."/>
            <person name="Farag S."/>
            <person name="Shank E.A."/>
            <person name="Bowers A."/>
        </authorList>
    </citation>
    <scope>NUCLEOTIDE SEQUENCE [LARGE SCALE GENOMIC DNA]</scope>
    <source>
        <strain evidence="9 10">AFS085496</strain>
    </source>
</reference>
<comment type="similarity">
    <text evidence="6">Belongs to the peptidase M3B family.</text>
</comment>
<proteinExistence type="inferred from homology"/>
<dbReference type="InterPro" id="IPR001567">
    <property type="entry name" value="Pept_M3A_M3B_dom"/>
</dbReference>
<keyword evidence="1 6" id="KW-0645">Protease</keyword>
<evidence type="ECO:0000259" key="8">
    <source>
        <dbReference type="Pfam" id="PF08439"/>
    </source>
</evidence>
<gene>
    <name evidence="9" type="primary">pepF</name>
    <name evidence="9" type="ORF">COJ15_05370</name>
</gene>
<dbReference type="NCBIfam" id="TIGR00181">
    <property type="entry name" value="pepF"/>
    <property type="match status" value="1"/>
</dbReference>
<evidence type="ECO:0000256" key="1">
    <source>
        <dbReference type="ARBA" id="ARBA00022670"/>
    </source>
</evidence>
<dbReference type="CDD" id="cd09608">
    <property type="entry name" value="M3B_PepF"/>
    <property type="match status" value="1"/>
</dbReference>
<comment type="function">
    <text evidence="6">Has oligopeptidase activity and degrades a variety of small bioactive peptides.</text>
</comment>
<evidence type="ECO:0000313" key="10">
    <source>
        <dbReference type="Proteomes" id="UP000224003"/>
    </source>
</evidence>
<keyword evidence="5 6" id="KW-0482">Metalloprotease</keyword>
<evidence type="ECO:0000256" key="4">
    <source>
        <dbReference type="ARBA" id="ARBA00022833"/>
    </source>
</evidence>
<dbReference type="GO" id="GO:0006508">
    <property type="term" value="P:proteolysis"/>
    <property type="evidence" value="ECO:0007669"/>
    <property type="project" value="UniProtKB-KW"/>
</dbReference>
<protein>
    <recommendedName>
        <fullName evidence="6">Oligopeptidase F</fullName>
        <ecNumber evidence="6">3.4.24.-</ecNumber>
    </recommendedName>
</protein>
<keyword evidence="2 6" id="KW-0479">Metal-binding</keyword>
<evidence type="ECO:0000256" key="5">
    <source>
        <dbReference type="ARBA" id="ARBA00023049"/>
    </source>
</evidence>
<dbReference type="GO" id="GO:0006518">
    <property type="term" value="P:peptide metabolic process"/>
    <property type="evidence" value="ECO:0007669"/>
    <property type="project" value="TreeGrafter"/>
</dbReference>
<evidence type="ECO:0000256" key="6">
    <source>
        <dbReference type="RuleBase" id="RU368091"/>
    </source>
</evidence>
<keyword evidence="3 6" id="KW-0378">Hydrolase</keyword>
<accession>A0A9X6ZUQ4</accession>
<dbReference type="Pfam" id="PF08439">
    <property type="entry name" value="Peptidase_M3_N"/>
    <property type="match status" value="1"/>
</dbReference>
<dbReference type="Pfam" id="PF01432">
    <property type="entry name" value="Peptidase_M3"/>
    <property type="match status" value="1"/>
</dbReference>
<dbReference type="EMBL" id="NUVX01000007">
    <property type="protein sequence ID" value="PFJ42772.1"/>
    <property type="molecule type" value="Genomic_DNA"/>
</dbReference>
<dbReference type="InterPro" id="IPR013647">
    <property type="entry name" value="OligopepF_N_dom"/>
</dbReference>
<dbReference type="AlphaFoldDB" id="A0A9X6ZUQ4"/>
<dbReference type="Gene3D" id="1.10.1370.20">
    <property type="entry name" value="Oligoendopeptidase f, C-terminal domain"/>
    <property type="match status" value="1"/>
</dbReference>
<dbReference type="Gene3D" id="1.20.140.70">
    <property type="entry name" value="Oligopeptidase f, N-terminal domain"/>
    <property type="match status" value="1"/>
</dbReference>
<comment type="caution">
    <text evidence="9">The sequence shown here is derived from an EMBL/GenBank/DDBJ whole genome shotgun (WGS) entry which is preliminary data.</text>
</comment>
<dbReference type="Proteomes" id="UP000224003">
    <property type="component" value="Unassembled WGS sequence"/>
</dbReference>
<dbReference type="SUPFAM" id="SSF55486">
    <property type="entry name" value="Metalloproteases ('zincins'), catalytic domain"/>
    <property type="match status" value="1"/>
</dbReference>
<evidence type="ECO:0000256" key="2">
    <source>
        <dbReference type="ARBA" id="ARBA00022723"/>
    </source>
</evidence>
<feature type="domain" description="Peptidase M3A/M3B catalytic" evidence="7">
    <location>
        <begin position="203"/>
        <end position="589"/>
    </location>
</feature>
<dbReference type="RefSeq" id="WP_098516849.1">
    <property type="nucleotide sequence ID" value="NZ_NUVX01000007.1"/>
</dbReference>
<dbReference type="EC" id="3.4.24.-" evidence="6"/>
<evidence type="ECO:0000313" key="9">
    <source>
        <dbReference type="EMBL" id="PFJ42772.1"/>
    </source>
</evidence>